<evidence type="ECO:0000313" key="2">
    <source>
        <dbReference type="Proteomes" id="UP001183809"/>
    </source>
</evidence>
<organism evidence="1 2">
    <name type="scientific">Streptomyces gibsoniae</name>
    <dbReference type="NCBI Taxonomy" id="3075529"/>
    <lineage>
        <taxon>Bacteria</taxon>
        <taxon>Bacillati</taxon>
        <taxon>Actinomycetota</taxon>
        <taxon>Actinomycetes</taxon>
        <taxon>Kitasatosporales</taxon>
        <taxon>Streptomycetaceae</taxon>
        <taxon>Streptomyces</taxon>
    </lineage>
</organism>
<gene>
    <name evidence="1" type="ORF">RM764_45675</name>
</gene>
<proteinExistence type="predicted"/>
<sequence length="42" mass="4608">MAGLCAALAGTALKIDAWAIQRNERARPFRWTHDGSPLKEAN</sequence>
<protein>
    <recommendedName>
        <fullName evidence="3">Transposase</fullName>
    </recommendedName>
</protein>
<comment type="caution">
    <text evidence="1">The sequence shown here is derived from an EMBL/GenBank/DDBJ whole genome shotgun (WGS) entry which is preliminary data.</text>
</comment>
<dbReference type="Proteomes" id="UP001183809">
    <property type="component" value="Unassembled WGS sequence"/>
</dbReference>
<reference evidence="2" key="1">
    <citation type="submission" date="2023-07" db="EMBL/GenBank/DDBJ databases">
        <title>30 novel species of actinomycetes from the DSMZ collection.</title>
        <authorList>
            <person name="Nouioui I."/>
        </authorList>
    </citation>
    <scope>NUCLEOTIDE SEQUENCE [LARGE SCALE GENOMIC DNA]</scope>
    <source>
        <strain evidence="2">DSM 41699</strain>
    </source>
</reference>
<dbReference type="RefSeq" id="WP_311701550.1">
    <property type="nucleotide sequence ID" value="NZ_JAVREY010000170.1"/>
</dbReference>
<evidence type="ECO:0008006" key="3">
    <source>
        <dbReference type="Google" id="ProtNLM"/>
    </source>
</evidence>
<keyword evidence="2" id="KW-1185">Reference proteome</keyword>
<dbReference type="EMBL" id="JAVREY010000170">
    <property type="protein sequence ID" value="MDT0470116.1"/>
    <property type="molecule type" value="Genomic_DNA"/>
</dbReference>
<evidence type="ECO:0000313" key="1">
    <source>
        <dbReference type="EMBL" id="MDT0470116.1"/>
    </source>
</evidence>
<name>A0ABU2UAQ3_9ACTN</name>
<accession>A0ABU2UAQ3</accession>